<dbReference type="InterPro" id="IPR051102">
    <property type="entry name" value="IgSF_V-set/TM_domain"/>
</dbReference>
<evidence type="ECO:0000256" key="4">
    <source>
        <dbReference type="ARBA" id="ARBA00022737"/>
    </source>
</evidence>
<keyword evidence="11" id="KW-1185">Reference proteome</keyword>
<dbReference type="PROSITE" id="PS50835">
    <property type="entry name" value="IG_LIKE"/>
    <property type="match status" value="7"/>
</dbReference>
<dbReference type="CDD" id="cd00096">
    <property type="entry name" value="Ig"/>
    <property type="match status" value="1"/>
</dbReference>
<feature type="domain" description="Ig-like" evidence="9">
    <location>
        <begin position="411"/>
        <end position="512"/>
    </location>
</feature>
<feature type="domain" description="Ig-like" evidence="9">
    <location>
        <begin position="519"/>
        <end position="626"/>
    </location>
</feature>
<dbReference type="SMART" id="SM00406">
    <property type="entry name" value="IGv"/>
    <property type="match status" value="4"/>
</dbReference>
<dbReference type="InterPro" id="IPR007110">
    <property type="entry name" value="Ig-like_dom"/>
</dbReference>
<feature type="domain" description="Ig-like" evidence="9">
    <location>
        <begin position="636"/>
        <end position="761"/>
    </location>
</feature>
<feature type="domain" description="Ig-like" evidence="9">
    <location>
        <begin position="921"/>
        <end position="1027"/>
    </location>
</feature>
<sequence length="1106" mass="124769">MKCAHDQICLSCCLRLKDTCQCQQEVQINEPPLFRAQGSPLTISCTVINSRSSHEQQFDFVIYKKSAPERMVNIISTGDPSFPYADYSKRVRNGDIEVERLSSFSVLLHMKELLKEDDGDFECQTPNQLGTYLGSYSAKTTVNVIADTLSVSSTATDVTKTEGESLVFECQMSTQTFQHTHLSLTWYLQGESDSQVQPIISLDKDLTVRPGKAFESRYTSGFISVDKVDETTYKLEISKLQVTDQGKISCEGSEWIQDPDRSWYRLGQKNVTVSSVQVQPLSDVQVESPNGGVREGEVLQLKCTVEAQKIQERYFSVAWLKDGREVAHMDPRGVVSISQEYEARDREGEMKVWKSSNRDYVLFIKPVRVMDTGEYQCRVWKEEKGAGGVFTQGRSQDSSVERVAVTVPGECGQTRRSSLKRNSTRGQVSVAWQHRSDKGTTVDVINLSRSGVMEPGAQYRQRVQAGNVRALRPTASNFTLEIANVLLTDSGVYRCTATDWVTERDDKVKNIDTSARTHPKVPATNPSRPRRFGLICTVKRPEAPLSVTWKFQPTGTPSQADIVLLTHNGDITWFKELRNYQLRVQAQAEETRVVLRIMRASASEAGAYQCVVDAFLQQVQTSRKLSNKLSVIVSRPESNLRVQKKNHTMTVSGRQGEGFTVDCQIVSRSTDKSVFEVTWWRQEEAFEKGSPYPIFRVQRDFTLQKMDHTRHGLFFSRPRADMYSLAVTNAELSDGGQYYCWVEEWQLTPRNTWRKMAEDMSGSLTVLVETKADSTLSLLKDSRKISAVENQQVNINCSMDLGSSSTSSRYSVTWFFSKLKSPAKESLGKVGHDGVLDTSGVTPELLERIRFYRPALDTFSLAIQKVGTEDSGSYSCQVDEYRLESDGEFVQKAFDQSGVTVVMSSLEVLKDDRNVTVSGHKGKFFTVDCQIVSRSSDKSVFEVTWWRHEEASEKGSPYPIFKMHRNFTLQKMGHTKPGLFFSRPRNDTFSLMVTNAKLSDGGQYYCWVEEWHLTPRNTWRKLAEDVSAAAPSSSMFTLNVACLGTANSCLSATCVHRGFEPFLPPFPCFSIALRRFRWSDRPHLGCQHLSTTCAFVCGGMRFHLLP</sequence>
<organism evidence="10 11">
    <name type="scientific">Scleropages formosus</name>
    <name type="common">Asian bonytongue</name>
    <name type="synonym">Osteoglossum formosum</name>
    <dbReference type="NCBI Taxonomy" id="113540"/>
    <lineage>
        <taxon>Eukaryota</taxon>
        <taxon>Metazoa</taxon>
        <taxon>Chordata</taxon>
        <taxon>Craniata</taxon>
        <taxon>Vertebrata</taxon>
        <taxon>Euteleostomi</taxon>
        <taxon>Actinopterygii</taxon>
        <taxon>Neopterygii</taxon>
        <taxon>Teleostei</taxon>
        <taxon>Osteoglossocephala</taxon>
        <taxon>Osteoglossomorpha</taxon>
        <taxon>Osteoglossiformes</taxon>
        <taxon>Osteoglossidae</taxon>
        <taxon>Scleropages</taxon>
    </lineage>
</organism>
<dbReference type="InterPro" id="IPR013783">
    <property type="entry name" value="Ig-like_fold"/>
</dbReference>
<dbReference type="PANTHER" id="PTHR12207">
    <property type="entry name" value="V-SET AND TRANSMEMBRANE DOMAIN-CONTAINING PROTEIN"/>
    <property type="match status" value="1"/>
</dbReference>
<dbReference type="GeneTree" id="ENSGT00940000155177"/>
<dbReference type="InterPro" id="IPR036179">
    <property type="entry name" value="Ig-like_dom_sf"/>
</dbReference>
<keyword evidence="5" id="KW-1133">Transmembrane helix</keyword>
<dbReference type="FunFam" id="2.60.40.10:FF:000491">
    <property type="entry name" value="Immunoglobulin superfamily, member 3"/>
    <property type="match status" value="1"/>
</dbReference>
<keyword evidence="8" id="KW-0393">Immunoglobulin domain</keyword>
<dbReference type="Pfam" id="PF07686">
    <property type="entry name" value="V-set"/>
    <property type="match status" value="4"/>
</dbReference>
<dbReference type="PANTHER" id="PTHR12207:SF25">
    <property type="entry name" value="IMMUNOGLOBULIN SUPERFAMILY MEMBER 2"/>
    <property type="match status" value="1"/>
</dbReference>
<gene>
    <name evidence="10" type="primary">LOC114912196</name>
</gene>
<name>A0A8C9TEV7_SCLFO</name>
<comment type="subcellular location">
    <subcellularLocation>
        <location evidence="1">Membrane</location>
        <topology evidence="1">Single-pass type I membrane protein</topology>
    </subcellularLocation>
</comment>
<dbReference type="Proteomes" id="UP000694397">
    <property type="component" value="Chromosome 14"/>
</dbReference>
<evidence type="ECO:0000256" key="7">
    <source>
        <dbReference type="ARBA" id="ARBA00023157"/>
    </source>
</evidence>
<proteinExistence type="predicted"/>
<dbReference type="SUPFAM" id="SSF48726">
    <property type="entry name" value="Immunoglobulin"/>
    <property type="match status" value="8"/>
</dbReference>
<reference evidence="10" key="2">
    <citation type="submission" date="2025-08" db="UniProtKB">
        <authorList>
            <consortium name="Ensembl"/>
        </authorList>
    </citation>
    <scope>IDENTIFICATION</scope>
</reference>
<dbReference type="GO" id="GO:0016020">
    <property type="term" value="C:membrane"/>
    <property type="evidence" value="ECO:0007669"/>
    <property type="project" value="UniProtKB-SubCell"/>
</dbReference>
<evidence type="ECO:0000259" key="9">
    <source>
        <dbReference type="PROSITE" id="PS50835"/>
    </source>
</evidence>
<reference evidence="10 11" key="1">
    <citation type="submission" date="2019-04" db="EMBL/GenBank/DDBJ databases">
        <authorList>
            <consortium name="Wellcome Sanger Institute Data Sharing"/>
        </authorList>
    </citation>
    <scope>NUCLEOTIDE SEQUENCE [LARGE SCALE GENOMIC DNA]</scope>
</reference>
<dbReference type="Gene3D" id="2.60.40.10">
    <property type="entry name" value="Immunoglobulins"/>
    <property type="match status" value="8"/>
</dbReference>
<accession>A0A8C9TEV7</accession>
<dbReference type="OrthoDB" id="9949420at2759"/>
<evidence type="ECO:0000256" key="6">
    <source>
        <dbReference type="ARBA" id="ARBA00023136"/>
    </source>
</evidence>
<feature type="domain" description="Ig-like" evidence="9">
    <location>
        <begin position="280"/>
        <end position="379"/>
    </location>
</feature>
<evidence type="ECO:0000256" key="1">
    <source>
        <dbReference type="ARBA" id="ARBA00004479"/>
    </source>
</evidence>
<protein>
    <recommendedName>
        <fullName evidence="9">Ig-like domain-containing protein</fullName>
    </recommendedName>
</protein>
<dbReference type="FunFam" id="2.60.40.10:FF:000191">
    <property type="entry name" value="Immunoglobulin superfamily member 3"/>
    <property type="match status" value="1"/>
</dbReference>
<dbReference type="InterPro" id="IPR003599">
    <property type="entry name" value="Ig_sub"/>
</dbReference>
<keyword evidence="4" id="KW-0677">Repeat</keyword>
<dbReference type="AlphaFoldDB" id="A0A8C9TEV7"/>
<keyword evidence="2" id="KW-0812">Transmembrane</keyword>
<evidence type="ECO:0000256" key="2">
    <source>
        <dbReference type="ARBA" id="ARBA00022692"/>
    </source>
</evidence>
<dbReference type="SMART" id="SM00409">
    <property type="entry name" value="IG"/>
    <property type="match status" value="8"/>
</dbReference>
<evidence type="ECO:0000313" key="11">
    <source>
        <dbReference type="Proteomes" id="UP000694397"/>
    </source>
</evidence>
<evidence type="ECO:0000313" key="10">
    <source>
        <dbReference type="Ensembl" id="ENSSFOP00015051100.1"/>
    </source>
</evidence>
<evidence type="ECO:0000256" key="5">
    <source>
        <dbReference type="ARBA" id="ARBA00022989"/>
    </source>
</evidence>
<keyword evidence="6" id="KW-0472">Membrane</keyword>
<keyword evidence="7" id="KW-1015">Disulfide bond</keyword>
<evidence type="ECO:0000256" key="3">
    <source>
        <dbReference type="ARBA" id="ARBA00022729"/>
    </source>
</evidence>
<keyword evidence="3" id="KW-0732">Signal</keyword>
<dbReference type="CDD" id="cd00099">
    <property type="entry name" value="IgV"/>
    <property type="match status" value="1"/>
</dbReference>
<evidence type="ECO:0000256" key="8">
    <source>
        <dbReference type="ARBA" id="ARBA00023319"/>
    </source>
</evidence>
<dbReference type="InterPro" id="IPR013106">
    <property type="entry name" value="Ig_V-set"/>
</dbReference>
<reference evidence="10" key="3">
    <citation type="submission" date="2025-09" db="UniProtKB">
        <authorList>
            <consortium name="Ensembl"/>
        </authorList>
    </citation>
    <scope>IDENTIFICATION</scope>
</reference>
<feature type="domain" description="Ig-like" evidence="9">
    <location>
        <begin position="147"/>
        <end position="272"/>
    </location>
</feature>
<dbReference type="Ensembl" id="ENSSFOT00015080097.1">
    <property type="protein sequence ID" value="ENSSFOP00015051100.1"/>
    <property type="gene ID" value="ENSSFOG00015028284.1"/>
</dbReference>
<feature type="domain" description="Ig-like" evidence="9">
    <location>
        <begin position="774"/>
        <end position="895"/>
    </location>
</feature>